<keyword evidence="3" id="KW-1185">Reference proteome</keyword>
<feature type="region of interest" description="Disordered" evidence="1">
    <location>
        <begin position="1"/>
        <end position="22"/>
    </location>
</feature>
<dbReference type="AlphaFoldDB" id="A0A9P3LU99"/>
<evidence type="ECO:0000313" key="3">
    <source>
        <dbReference type="Proteomes" id="UP000827284"/>
    </source>
</evidence>
<sequence length="231" mass="25332">MKSSHGATDSGQRARAPLAAPLERKENVELEVEMVDTVADDGAKARLQQSLSEELSMNTHTTAPAGSAVRDLPGGIRKNVTQVDKDHPLSELDPTLEVLLSNQGPQILKRYQRAKHHQAHVTKFEPLAFTTQVVAGINYYVKLRPIAGIAHAAAGDHDIVHVRIFYQAWTQTTELTGFVAGKKLSDPLDHDYPPLDPLTADSTGSNLEKRDQHQLAKEAMADVPPITMIRK</sequence>
<reference evidence="2" key="2">
    <citation type="journal article" date="2022" name="Microbiol. Resour. Announc.">
        <title>Whole-Genome Sequence of Entomortierella parvispora E1425, a Mucoromycotan Fungus Associated with Burkholderiaceae-Related Endosymbiotic Bacteria.</title>
        <authorList>
            <person name="Herlambang A."/>
            <person name="Guo Y."/>
            <person name="Takashima Y."/>
            <person name="Narisawa K."/>
            <person name="Ohta H."/>
            <person name="Nishizawa T."/>
        </authorList>
    </citation>
    <scope>NUCLEOTIDE SEQUENCE</scope>
    <source>
        <strain evidence="2">E1425</strain>
    </source>
</reference>
<dbReference type="Proteomes" id="UP000827284">
    <property type="component" value="Unassembled WGS sequence"/>
</dbReference>
<dbReference type="OrthoDB" id="2429551at2759"/>
<name>A0A9P3LU99_9FUNG</name>
<dbReference type="InterPro" id="IPR046350">
    <property type="entry name" value="Cystatin_sf"/>
</dbReference>
<proteinExistence type="predicted"/>
<dbReference type="EMBL" id="BQFW01000004">
    <property type="protein sequence ID" value="GJJ70762.1"/>
    <property type="molecule type" value="Genomic_DNA"/>
</dbReference>
<evidence type="ECO:0000313" key="2">
    <source>
        <dbReference type="EMBL" id="GJJ70762.1"/>
    </source>
</evidence>
<feature type="compositionally biased region" description="Basic and acidic residues" evidence="1">
    <location>
        <begin position="207"/>
        <end position="216"/>
    </location>
</feature>
<dbReference type="SUPFAM" id="SSF54403">
    <property type="entry name" value="Cystatin/monellin"/>
    <property type="match status" value="1"/>
</dbReference>
<reference evidence="2" key="1">
    <citation type="submission" date="2021-11" db="EMBL/GenBank/DDBJ databases">
        <authorList>
            <person name="Herlambang A."/>
            <person name="Guo Y."/>
            <person name="Takashima Y."/>
            <person name="Nishizawa T."/>
        </authorList>
    </citation>
    <scope>NUCLEOTIDE SEQUENCE</scope>
    <source>
        <strain evidence="2">E1425</strain>
    </source>
</reference>
<accession>A0A9P3LU99</accession>
<evidence type="ECO:0000256" key="1">
    <source>
        <dbReference type="SAM" id="MobiDB-lite"/>
    </source>
</evidence>
<comment type="caution">
    <text evidence="2">The sequence shown here is derived from an EMBL/GenBank/DDBJ whole genome shotgun (WGS) entry which is preliminary data.</text>
</comment>
<feature type="region of interest" description="Disordered" evidence="1">
    <location>
        <begin position="190"/>
        <end position="216"/>
    </location>
</feature>
<gene>
    <name evidence="2" type="ORF">EMPS_03112</name>
</gene>
<protein>
    <submittedName>
        <fullName evidence="2">Cystatin-A/B</fullName>
    </submittedName>
</protein>
<feature type="compositionally biased region" description="Polar residues" evidence="1">
    <location>
        <begin position="1"/>
        <end position="11"/>
    </location>
</feature>
<organism evidence="2 3">
    <name type="scientific">Entomortierella parvispora</name>
    <dbReference type="NCBI Taxonomy" id="205924"/>
    <lineage>
        <taxon>Eukaryota</taxon>
        <taxon>Fungi</taxon>
        <taxon>Fungi incertae sedis</taxon>
        <taxon>Mucoromycota</taxon>
        <taxon>Mortierellomycotina</taxon>
        <taxon>Mortierellomycetes</taxon>
        <taxon>Mortierellales</taxon>
        <taxon>Mortierellaceae</taxon>
        <taxon>Entomortierella</taxon>
    </lineage>
</organism>
<dbReference type="Gene3D" id="3.10.450.10">
    <property type="match status" value="1"/>
</dbReference>